<dbReference type="Proteomes" id="UP001165083">
    <property type="component" value="Unassembled WGS sequence"/>
</dbReference>
<sequence>MQSRSSVRILLQMLMQDDDKLTYWFPACDNFPNIDSIVKLESGGVAYLQVIVAENHAISSTQMEKMNAIFGVANMTKPPIYIAICPDRNSCHEFVLNSRAEIILARRTCQVFVGYFEEYQLASAADGPTNNISVKPVPPEHTYNTRKRKRAS</sequence>
<gene>
    <name evidence="2" type="ORF">Plil01_001600100</name>
</gene>
<dbReference type="OrthoDB" id="118957at2759"/>
<keyword evidence="3" id="KW-1185">Reference proteome</keyword>
<reference evidence="2" key="1">
    <citation type="submission" date="2023-04" db="EMBL/GenBank/DDBJ databases">
        <title>Phytophthora lilii NBRC 32176.</title>
        <authorList>
            <person name="Ichikawa N."/>
            <person name="Sato H."/>
            <person name="Tonouchi N."/>
        </authorList>
    </citation>
    <scope>NUCLEOTIDE SEQUENCE</scope>
    <source>
        <strain evidence="2">NBRC 32176</strain>
    </source>
</reference>
<comment type="caution">
    <text evidence="2">The sequence shown here is derived from an EMBL/GenBank/DDBJ whole genome shotgun (WGS) entry which is preliminary data.</text>
</comment>
<evidence type="ECO:0000256" key="1">
    <source>
        <dbReference type="SAM" id="MobiDB-lite"/>
    </source>
</evidence>
<organism evidence="2 3">
    <name type="scientific">Phytophthora lilii</name>
    <dbReference type="NCBI Taxonomy" id="2077276"/>
    <lineage>
        <taxon>Eukaryota</taxon>
        <taxon>Sar</taxon>
        <taxon>Stramenopiles</taxon>
        <taxon>Oomycota</taxon>
        <taxon>Peronosporomycetes</taxon>
        <taxon>Peronosporales</taxon>
        <taxon>Peronosporaceae</taxon>
        <taxon>Phytophthora</taxon>
    </lineage>
</organism>
<dbReference type="AlphaFoldDB" id="A0A9W6XFR9"/>
<feature type="region of interest" description="Disordered" evidence="1">
    <location>
        <begin position="130"/>
        <end position="152"/>
    </location>
</feature>
<name>A0A9W6XFR9_9STRA</name>
<protein>
    <submittedName>
        <fullName evidence="2">Unnamed protein product</fullName>
    </submittedName>
</protein>
<evidence type="ECO:0000313" key="2">
    <source>
        <dbReference type="EMBL" id="GMF38207.1"/>
    </source>
</evidence>
<proteinExistence type="predicted"/>
<dbReference type="EMBL" id="BSXW01001645">
    <property type="protein sequence ID" value="GMF38207.1"/>
    <property type="molecule type" value="Genomic_DNA"/>
</dbReference>
<evidence type="ECO:0000313" key="3">
    <source>
        <dbReference type="Proteomes" id="UP001165083"/>
    </source>
</evidence>
<accession>A0A9W6XFR9</accession>